<dbReference type="RefSeq" id="XP_064710277.1">
    <property type="nucleotide sequence ID" value="XM_064851274.1"/>
</dbReference>
<dbReference type="GO" id="GO:0031422">
    <property type="term" value="C:RecQ family helicase-topoisomerase III complex"/>
    <property type="evidence" value="ECO:0007669"/>
    <property type="project" value="TreeGrafter"/>
</dbReference>
<dbReference type="AlphaFoldDB" id="A0AAV9NL80"/>
<dbReference type="GO" id="GO:0016604">
    <property type="term" value="C:nuclear body"/>
    <property type="evidence" value="ECO:0007669"/>
    <property type="project" value="TreeGrafter"/>
</dbReference>
<comment type="caution">
    <text evidence="6">The sequence shown here is derived from an EMBL/GenBank/DDBJ whole genome shotgun (WGS) entry which is preliminary data.</text>
</comment>
<dbReference type="Proteomes" id="UP001358417">
    <property type="component" value="Unassembled WGS sequence"/>
</dbReference>
<dbReference type="Gene3D" id="2.40.50.770">
    <property type="entry name" value="RecQ-mediated genome instability protein Rmi1, C-terminal domain"/>
    <property type="match status" value="2"/>
</dbReference>
<feature type="domain" description="RMI1 N-terminal" evidence="5">
    <location>
        <begin position="23"/>
        <end position="71"/>
    </location>
</feature>
<dbReference type="SMART" id="SM01161">
    <property type="entry name" value="DUF1767"/>
    <property type="match status" value="1"/>
</dbReference>
<dbReference type="InterPro" id="IPR042470">
    <property type="entry name" value="RMI1_N_C_sf"/>
</dbReference>
<dbReference type="PANTHER" id="PTHR14790">
    <property type="entry name" value="RECQ-MEDIATED GENOME INSTABILITY PROTEIN 1 RMI1"/>
    <property type="match status" value="1"/>
</dbReference>
<dbReference type="GO" id="GO:0000712">
    <property type="term" value="P:resolution of meiotic recombination intermediates"/>
    <property type="evidence" value="ECO:0007669"/>
    <property type="project" value="TreeGrafter"/>
</dbReference>
<dbReference type="Pfam" id="PF21000">
    <property type="entry name" value="RMI1_N_N"/>
    <property type="match status" value="1"/>
</dbReference>
<name>A0AAV9NL80_9EURO</name>
<dbReference type="GeneID" id="89975887"/>
<proteinExistence type="inferred from homology"/>
<dbReference type="InterPro" id="IPR049363">
    <property type="entry name" value="RMI1_N"/>
</dbReference>
<accession>A0AAV9NL80</accession>
<evidence type="ECO:0000313" key="6">
    <source>
        <dbReference type="EMBL" id="KAK5061180.1"/>
    </source>
</evidence>
<dbReference type="PANTHER" id="PTHR14790:SF15">
    <property type="entry name" value="RECQ-MEDIATED GENOME INSTABILITY PROTEIN 1"/>
    <property type="match status" value="1"/>
</dbReference>
<evidence type="ECO:0000256" key="2">
    <source>
        <dbReference type="ARBA" id="ARBA00018987"/>
    </source>
</evidence>
<feature type="compositionally biased region" description="Low complexity" evidence="3">
    <location>
        <begin position="149"/>
        <end position="171"/>
    </location>
</feature>
<evidence type="ECO:0000259" key="4">
    <source>
        <dbReference type="Pfam" id="PF08585"/>
    </source>
</evidence>
<dbReference type="GO" id="GO:0000724">
    <property type="term" value="P:double-strand break repair via homologous recombination"/>
    <property type="evidence" value="ECO:0007669"/>
    <property type="project" value="TreeGrafter"/>
</dbReference>
<dbReference type="InterPro" id="IPR013894">
    <property type="entry name" value="RMI1_OB"/>
</dbReference>
<feature type="domain" description="RecQ mediated genome instability protein 1 OB-fold" evidence="4">
    <location>
        <begin position="237"/>
        <end position="282"/>
    </location>
</feature>
<protein>
    <recommendedName>
        <fullName evidence="2">RecQ-mediated genome instability protein 1</fullName>
    </recommendedName>
</protein>
<feature type="domain" description="RecQ mediated genome instability protein 1 OB-fold" evidence="4">
    <location>
        <begin position="80"/>
        <end position="202"/>
    </location>
</feature>
<feature type="region of interest" description="Disordered" evidence="3">
    <location>
        <begin position="138"/>
        <end position="171"/>
    </location>
</feature>
<evidence type="ECO:0000259" key="5">
    <source>
        <dbReference type="Pfam" id="PF21000"/>
    </source>
</evidence>
<evidence type="ECO:0000313" key="7">
    <source>
        <dbReference type="Proteomes" id="UP001358417"/>
    </source>
</evidence>
<evidence type="ECO:0000256" key="3">
    <source>
        <dbReference type="SAM" id="MobiDB-lite"/>
    </source>
</evidence>
<reference evidence="6 7" key="1">
    <citation type="submission" date="2023-08" db="EMBL/GenBank/DDBJ databases">
        <title>Black Yeasts Isolated from many extreme environments.</title>
        <authorList>
            <person name="Coleine C."/>
            <person name="Stajich J.E."/>
            <person name="Selbmann L."/>
        </authorList>
    </citation>
    <scope>NUCLEOTIDE SEQUENCE [LARGE SCALE GENOMIC DNA]</scope>
    <source>
        <strain evidence="6 7">CCFEE 5792</strain>
    </source>
</reference>
<comment type="similarity">
    <text evidence="1">Belongs to the RMI1 family.</text>
</comment>
<sequence>MPPPPPAPPATLHPLHAQLSTSLLTRHHLAVSPGWLSEFLSSRGPNATLPPLPALTSTAHFRVLASDIRTSLCQQALDVLPADVAEVTVKERRLDGAVVVQVLDVVDVGSSKWSQVEAIERVERGEEVRGREVIRTVAEDVGGGGGGNSTTSTSTSGSTAPTATATAKKLTSGPHKLLVQDARGTQVFAFEVVKVPKIALSIAASASASASAAAATTTAAMNQAQAPLQNMPIEDPGMLIGCKLLLRPGTAVRRGVVMLRPEDCVVLGGKVDTWDRKWKAERKERLLALVVEGASGAAAG</sequence>
<dbReference type="EMBL" id="JAVRRD010000003">
    <property type="protein sequence ID" value="KAK5061180.1"/>
    <property type="molecule type" value="Genomic_DNA"/>
</dbReference>
<evidence type="ECO:0000256" key="1">
    <source>
        <dbReference type="ARBA" id="ARBA00006395"/>
    </source>
</evidence>
<organism evidence="6 7">
    <name type="scientific">Exophiala bonariae</name>
    <dbReference type="NCBI Taxonomy" id="1690606"/>
    <lineage>
        <taxon>Eukaryota</taxon>
        <taxon>Fungi</taxon>
        <taxon>Dikarya</taxon>
        <taxon>Ascomycota</taxon>
        <taxon>Pezizomycotina</taxon>
        <taxon>Eurotiomycetes</taxon>
        <taxon>Chaetothyriomycetidae</taxon>
        <taxon>Chaetothyriales</taxon>
        <taxon>Herpotrichiellaceae</taxon>
        <taxon>Exophiala</taxon>
    </lineage>
</organism>
<dbReference type="Pfam" id="PF08585">
    <property type="entry name" value="RMI1_N_C"/>
    <property type="match status" value="2"/>
</dbReference>
<keyword evidence="7" id="KW-1185">Reference proteome</keyword>
<gene>
    <name evidence="6" type="ORF">LTR84_007722</name>
</gene>